<dbReference type="InterPro" id="IPR010982">
    <property type="entry name" value="Lambda_DNA-bd_dom_sf"/>
</dbReference>
<organism evidence="6 7">
    <name type="scientific">Arachnia propionica</name>
    <dbReference type="NCBI Taxonomy" id="1750"/>
    <lineage>
        <taxon>Bacteria</taxon>
        <taxon>Bacillati</taxon>
        <taxon>Actinomycetota</taxon>
        <taxon>Actinomycetes</taxon>
        <taxon>Propionibacteriales</taxon>
        <taxon>Propionibacteriaceae</taxon>
        <taxon>Arachnia</taxon>
    </lineage>
</organism>
<dbReference type="SUPFAM" id="SSF53822">
    <property type="entry name" value="Periplasmic binding protein-like I"/>
    <property type="match status" value="1"/>
</dbReference>
<keyword evidence="1" id="KW-0805">Transcription regulation</keyword>
<dbReference type="InterPro" id="IPR028082">
    <property type="entry name" value="Peripla_BP_I"/>
</dbReference>
<dbReference type="GO" id="GO:0003700">
    <property type="term" value="F:DNA-binding transcription factor activity"/>
    <property type="evidence" value="ECO:0007669"/>
    <property type="project" value="TreeGrafter"/>
</dbReference>
<reference evidence="6 7" key="1">
    <citation type="submission" date="2018-12" db="EMBL/GenBank/DDBJ databases">
        <authorList>
            <consortium name="Pathogen Informatics"/>
        </authorList>
    </citation>
    <scope>NUCLEOTIDE SEQUENCE [LARGE SCALE GENOMIC DNA]</scope>
    <source>
        <strain evidence="6 7">NCTC12967</strain>
    </source>
</reference>
<dbReference type="GeneID" id="64405685"/>
<dbReference type="Pfam" id="PF13377">
    <property type="entry name" value="Peripla_BP_3"/>
    <property type="match status" value="1"/>
</dbReference>
<evidence type="ECO:0000313" key="7">
    <source>
        <dbReference type="Proteomes" id="UP000273044"/>
    </source>
</evidence>
<feature type="domain" description="HTH lacI-type" evidence="5">
    <location>
        <begin position="4"/>
        <end position="58"/>
    </location>
</feature>
<protein>
    <submittedName>
        <fullName evidence="6">Mgl repressor and galactose ultrainduction factor</fullName>
    </submittedName>
</protein>
<name>A0A3S4XWS9_9ACTN</name>
<dbReference type="CDD" id="cd01392">
    <property type="entry name" value="HTH_LacI"/>
    <property type="match status" value="1"/>
</dbReference>
<dbReference type="RefSeq" id="WP_061787367.1">
    <property type="nucleotide sequence ID" value="NZ_LR134406.1"/>
</dbReference>
<accession>A0A3S4XWS9</accession>
<dbReference type="Gene3D" id="3.40.50.2300">
    <property type="match status" value="2"/>
</dbReference>
<dbReference type="PANTHER" id="PTHR30146:SF109">
    <property type="entry name" value="HTH-TYPE TRANSCRIPTIONAL REGULATOR GALS"/>
    <property type="match status" value="1"/>
</dbReference>
<dbReference type="SUPFAM" id="SSF47413">
    <property type="entry name" value="lambda repressor-like DNA-binding domains"/>
    <property type="match status" value="1"/>
</dbReference>
<proteinExistence type="predicted"/>
<dbReference type="Pfam" id="PF00356">
    <property type="entry name" value="LacI"/>
    <property type="match status" value="1"/>
</dbReference>
<sequence length="333" mass="34753">MGTVTMEDIARRAGVSRALVSMAFRDVPGVSAATRDHILATADAMGYRFNRLASRLARKAATTFGVFLLDLRQDVYADMFDGISAVAKTNDKHIVMAVGASDGSLDAAALETLAQSQVDVVIATGLLLPDADVVAFNAQVPLVSVARRVDGVDSACTNNLRGARLATEHLLGLGHRRIAFLANPQTDGYLDRRLGYLAAMGDAGLAGDVVVSRYSRQQAAVDAHGLLARDPANRPTAIFAHNDQAALGALDAAAELGLGVPGDVSVVGYDNSQLSRGASTNLTTVDLHGSDLGRDAAELALRRLADSDAPPETRTSTPSLVVRGTTGPVREVG</sequence>
<dbReference type="Proteomes" id="UP000273044">
    <property type="component" value="Chromosome"/>
</dbReference>
<dbReference type="GO" id="GO:0000976">
    <property type="term" value="F:transcription cis-regulatory region binding"/>
    <property type="evidence" value="ECO:0007669"/>
    <property type="project" value="TreeGrafter"/>
</dbReference>
<dbReference type="InterPro" id="IPR046335">
    <property type="entry name" value="LacI/GalR-like_sensor"/>
</dbReference>
<dbReference type="PANTHER" id="PTHR30146">
    <property type="entry name" value="LACI-RELATED TRANSCRIPTIONAL REPRESSOR"/>
    <property type="match status" value="1"/>
</dbReference>
<dbReference type="PROSITE" id="PS50932">
    <property type="entry name" value="HTH_LACI_2"/>
    <property type="match status" value="1"/>
</dbReference>
<evidence type="ECO:0000256" key="3">
    <source>
        <dbReference type="ARBA" id="ARBA00023163"/>
    </source>
</evidence>
<evidence type="ECO:0000256" key="1">
    <source>
        <dbReference type="ARBA" id="ARBA00023015"/>
    </source>
</evidence>
<feature type="region of interest" description="Disordered" evidence="4">
    <location>
        <begin position="306"/>
        <end position="333"/>
    </location>
</feature>
<keyword evidence="2" id="KW-0238">DNA-binding</keyword>
<dbReference type="Gene3D" id="1.10.260.40">
    <property type="entry name" value="lambda repressor-like DNA-binding domains"/>
    <property type="match status" value="1"/>
</dbReference>
<keyword evidence="3" id="KW-0804">Transcription</keyword>
<dbReference type="AlphaFoldDB" id="A0A3S4XWS9"/>
<dbReference type="SMART" id="SM00354">
    <property type="entry name" value="HTH_LACI"/>
    <property type="match status" value="1"/>
</dbReference>
<evidence type="ECO:0000313" key="6">
    <source>
        <dbReference type="EMBL" id="VEH68919.1"/>
    </source>
</evidence>
<evidence type="ECO:0000256" key="4">
    <source>
        <dbReference type="SAM" id="MobiDB-lite"/>
    </source>
</evidence>
<evidence type="ECO:0000259" key="5">
    <source>
        <dbReference type="PROSITE" id="PS50932"/>
    </source>
</evidence>
<evidence type="ECO:0000256" key="2">
    <source>
        <dbReference type="ARBA" id="ARBA00023125"/>
    </source>
</evidence>
<keyword evidence="7" id="KW-1185">Reference proteome</keyword>
<dbReference type="EMBL" id="LR134406">
    <property type="protein sequence ID" value="VEH68919.1"/>
    <property type="molecule type" value="Genomic_DNA"/>
</dbReference>
<dbReference type="InterPro" id="IPR000843">
    <property type="entry name" value="HTH_LacI"/>
</dbReference>
<dbReference type="CDD" id="cd06267">
    <property type="entry name" value="PBP1_LacI_sugar_binding-like"/>
    <property type="match status" value="1"/>
</dbReference>
<gene>
    <name evidence="6" type="primary">galS_1</name>
    <name evidence="6" type="ORF">NCTC12967_00182</name>
</gene>